<proteinExistence type="inferred from homology"/>
<feature type="domain" description="Peptidase S54 rhomboid" evidence="10">
    <location>
        <begin position="344"/>
        <end position="402"/>
    </location>
</feature>
<evidence type="ECO:0000256" key="2">
    <source>
        <dbReference type="ARBA" id="ARBA00009045"/>
    </source>
</evidence>
<feature type="region of interest" description="Disordered" evidence="8">
    <location>
        <begin position="251"/>
        <end position="293"/>
    </location>
</feature>
<feature type="compositionally biased region" description="Low complexity" evidence="8">
    <location>
        <begin position="23"/>
        <end position="36"/>
    </location>
</feature>
<dbReference type="GO" id="GO:0006508">
    <property type="term" value="P:proteolysis"/>
    <property type="evidence" value="ECO:0007669"/>
    <property type="project" value="UniProtKB-KW"/>
</dbReference>
<feature type="compositionally biased region" description="Polar residues" evidence="8">
    <location>
        <begin position="122"/>
        <end position="150"/>
    </location>
</feature>
<evidence type="ECO:0000256" key="7">
    <source>
        <dbReference type="ARBA" id="ARBA00023136"/>
    </source>
</evidence>
<dbReference type="PANTHER" id="PTHR43066">
    <property type="entry name" value="RHOMBOID-RELATED PROTEIN"/>
    <property type="match status" value="1"/>
</dbReference>
<organism evidence="11 12">
    <name type="scientific">Rhipicephalus microplus</name>
    <name type="common">Cattle tick</name>
    <name type="synonym">Boophilus microplus</name>
    <dbReference type="NCBI Taxonomy" id="6941"/>
    <lineage>
        <taxon>Eukaryota</taxon>
        <taxon>Metazoa</taxon>
        <taxon>Ecdysozoa</taxon>
        <taxon>Arthropoda</taxon>
        <taxon>Chelicerata</taxon>
        <taxon>Arachnida</taxon>
        <taxon>Acari</taxon>
        <taxon>Parasitiformes</taxon>
        <taxon>Ixodida</taxon>
        <taxon>Ixodoidea</taxon>
        <taxon>Ixodidae</taxon>
        <taxon>Rhipicephalinae</taxon>
        <taxon>Rhipicephalus</taxon>
        <taxon>Boophilus</taxon>
    </lineage>
</organism>
<feature type="transmembrane region" description="Helical" evidence="9">
    <location>
        <begin position="383"/>
        <end position="407"/>
    </location>
</feature>
<protein>
    <recommendedName>
        <fullName evidence="10">Peptidase S54 rhomboid domain-containing protein</fullName>
    </recommendedName>
</protein>
<evidence type="ECO:0000256" key="4">
    <source>
        <dbReference type="ARBA" id="ARBA00022692"/>
    </source>
</evidence>
<evidence type="ECO:0000256" key="8">
    <source>
        <dbReference type="SAM" id="MobiDB-lite"/>
    </source>
</evidence>
<dbReference type="GO" id="GO:0016020">
    <property type="term" value="C:membrane"/>
    <property type="evidence" value="ECO:0007669"/>
    <property type="project" value="UniProtKB-SubCell"/>
</dbReference>
<evidence type="ECO:0000256" key="9">
    <source>
        <dbReference type="SAM" id="Phobius"/>
    </source>
</evidence>
<evidence type="ECO:0000256" key="1">
    <source>
        <dbReference type="ARBA" id="ARBA00004141"/>
    </source>
</evidence>
<feature type="transmembrane region" description="Helical" evidence="9">
    <location>
        <begin position="506"/>
        <end position="529"/>
    </location>
</feature>
<feature type="transmembrane region" description="Helical" evidence="9">
    <location>
        <begin position="414"/>
        <end position="435"/>
    </location>
</feature>
<comment type="caution">
    <text evidence="11">The sequence shown here is derived from an EMBL/GenBank/DDBJ whole genome shotgun (WGS) entry which is preliminary data.</text>
</comment>
<keyword evidence="5" id="KW-0378">Hydrolase</keyword>
<feature type="region of interest" description="Disordered" evidence="8">
    <location>
        <begin position="1"/>
        <end position="48"/>
    </location>
</feature>
<comment type="similarity">
    <text evidence="2">Belongs to the peptidase S54 family.</text>
</comment>
<evidence type="ECO:0000259" key="10">
    <source>
        <dbReference type="Pfam" id="PF01694"/>
    </source>
</evidence>
<feature type="transmembrane region" description="Helical" evidence="9">
    <location>
        <begin position="699"/>
        <end position="724"/>
    </location>
</feature>
<dbReference type="InterPro" id="IPR035952">
    <property type="entry name" value="Rhomboid-like_sf"/>
</dbReference>
<evidence type="ECO:0000256" key="5">
    <source>
        <dbReference type="ARBA" id="ARBA00022801"/>
    </source>
</evidence>
<evidence type="ECO:0000313" key="11">
    <source>
        <dbReference type="EMBL" id="KAH8037914.1"/>
    </source>
</evidence>
<keyword evidence="7 9" id="KW-0472">Membrane</keyword>
<feature type="transmembrane region" description="Helical" evidence="9">
    <location>
        <begin position="475"/>
        <end position="497"/>
    </location>
</feature>
<dbReference type="InterPro" id="IPR022764">
    <property type="entry name" value="Peptidase_S54_rhomboid_dom"/>
</dbReference>
<feature type="transmembrane region" description="Helical" evidence="9">
    <location>
        <begin position="668"/>
        <end position="693"/>
    </location>
</feature>
<accession>A0A9J6EUE0</accession>
<keyword evidence="12" id="KW-1185">Reference proteome</keyword>
<keyword evidence="3" id="KW-0645">Protease</keyword>
<dbReference type="EMBL" id="JABSTU010000002">
    <property type="protein sequence ID" value="KAH8037914.1"/>
    <property type="molecule type" value="Genomic_DNA"/>
</dbReference>
<evidence type="ECO:0000256" key="6">
    <source>
        <dbReference type="ARBA" id="ARBA00022989"/>
    </source>
</evidence>
<dbReference type="PANTHER" id="PTHR43066:SF1">
    <property type="entry name" value="RHOMBOID PROTEIN 2"/>
    <property type="match status" value="1"/>
</dbReference>
<evidence type="ECO:0000313" key="12">
    <source>
        <dbReference type="Proteomes" id="UP000821866"/>
    </source>
</evidence>
<feature type="transmembrane region" description="Helical" evidence="9">
    <location>
        <begin position="601"/>
        <end position="624"/>
    </location>
</feature>
<keyword evidence="6 9" id="KW-1133">Transmembrane helix</keyword>
<dbReference type="Proteomes" id="UP000821866">
    <property type="component" value="Chromosome 10"/>
</dbReference>
<dbReference type="GO" id="GO:0004252">
    <property type="term" value="F:serine-type endopeptidase activity"/>
    <property type="evidence" value="ECO:0007669"/>
    <property type="project" value="InterPro"/>
</dbReference>
<evidence type="ECO:0000256" key="3">
    <source>
        <dbReference type="ARBA" id="ARBA00022670"/>
    </source>
</evidence>
<dbReference type="AlphaFoldDB" id="A0A9J6EUE0"/>
<reference evidence="11" key="2">
    <citation type="submission" date="2021-09" db="EMBL/GenBank/DDBJ databases">
        <authorList>
            <person name="Jia N."/>
            <person name="Wang J."/>
            <person name="Shi W."/>
            <person name="Du L."/>
            <person name="Sun Y."/>
            <person name="Zhan W."/>
            <person name="Jiang J."/>
            <person name="Wang Q."/>
            <person name="Zhang B."/>
            <person name="Ji P."/>
            <person name="Sakyi L.B."/>
            <person name="Cui X."/>
            <person name="Yuan T."/>
            <person name="Jiang B."/>
            <person name="Yang W."/>
            <person name="Lam T.T.-Y."/>
            <person name="Chang Q."/>
            <person name="Ding S."/>
            <person name="Wang X."/>
            <person name="Zhu J."/>
            <person name="Ruan X."/>
            <person name="Zhao L."/>
            <person name="Wei J."/>
            <person name="Que T."/>
            <person name="Du C."/>
            <person name="Cheng J."/>
            <person name="Dai P."/>
            <person name="Han X."/>
            <person name="Huang E."/>
            <person name="Gao Y."/>
            <person name="Liu J."/>
            <person name="Shao H."/>
            <person name="Ye R."/>
            <person name="Li L."/>
            <person name="Wei W."/>
            <person name="Wang X."/>
            <person name="Wang C."/>
            <person name="Huo Q."/>
            <person name="Li W."/>
            <person name="Guo W."/>
            <person name="Chen H."/>
            <person name="Chen S."/>
            <person name="Zhou L."/>
            <person name="Zhou L."/>
            <person name="Ni X."/>
            <person name="Tian J."/>
            <person name="Zhou Y."/>
            <person name="Sheng Y."/>
            <person name="Liu T."/>
            <person name="Pan Y."/>
            <person name="Xia L."/>
            <person name="Li J."/>
            <person name="Zhao F."/>
            <person name="Cao W."/>
        </authorList>
    </citation>
    <scope>NUCLEOTIDE SEQUENCE</scope>
    <source>
        <strain evidence="11">Rmic-2018</strain>
        <tissue evidence="11">Larvae</tissue>
    </source>
</reference>
<feature type="transmembrane region" description="Helical" evidence="9">
    <location>
        <begin position="564"/>
        <end position="581"/>
    </location>
</feature>
<sequence>MDFENHDFCSSPKGEAAGTHVDSLSPRSQSSFSVSSETDASTSKTDVRLDCGWPVNLKSVLVSSKDVPPPKGRQCETVPALASPIPSHHSLVVPVAQRSISETVGYRSLAREVSAPKRDLSETTSTPHPSYFSQPQSPTASRVSSSNSELQGMPPLVGTRCSDSSDENAPPVSPQDSIIRWLQSRNLEQWQSAQPTPSQSRISATLIAGTVPPGRQPNTPLFDDGAIPISESRGTLFPRSLGPRRKTLLPMCDETRGAPTDVTSADRSDIDPGSVTADQSLEQDSPRPPTSALTDAFAEDPYAAARVPWATLAVLYLQAQAHWNFLHKHYPERCASVETVLLERQWQRLIFAAFHHIDVSHLSCDMFFFFFKGLVLEAALGPVHFLALLAVVVLLVGLADVFLVLVLCELYGDFSVCGMCMHTLAGVVVALDMIIRGHLGDTRICYGDLEFRTRPRVCSLIELIVICSFSEKNSVAISCGLVVGSLLSGPMLGSLIVRTPNPPRYIYLRVVPNAPVTYVLFAAVVIAFMCGPYPDTSTAAGATLTFSHPVWKPPVLWALYLEDAYQVTYIGLSLLAVGTALERELGHCRLHFSPTYINRRFLCLTCGLLLAGHVCPKGLSWILQNYAVALEDGVKFSVRSSSSVLVGALLALKTIQHEKRRYNGSYQVALFNFAVPFWAGVLLELVYLHFLILNASTTIHVAGLLVGLIAAHCREVCSCFLGWIRKRPRRRCSSCSALFDEEREETPATPLTPSQSANIWCQVCAARTASPTAYRVPEMTVHRSPEVSAEDTSSKDPL</sequence>
<dbReference type="SUPFAM" id="SSF144091">
    <property type="entry name" value="Rhomboid-like"/>
    <property type="match status" value="1"/>
</dbReference>
<gene>
    <name evidence="11" type="ORF">HPB51_018402</name>
</gene>
<dbReference type="Gene3D" id="1.20.1540.10">
    <property type="entry name" value="Rhomboid-like"/>
    <property type="match status" value="1"/>
</dbReference>
<name>A0A9J6EUE0_RHIMP</name>
<feature type="region of interest" description="Disordered" evidence="8">
    <location>
        <begin position="112"/>
        <end position="174"/>
    </location>
</feature>
<comment type="subcellular location">
    <subcellularLocation>
        <location evidence="1">Membrane</location>
        <topology evidence="1">Multi-pass membrane protein</topology>
    </subcellularLocation>
</comment>
<dbReference type="Pfam" id="PF01694">
    <property type="entry name" value="Rhomboid"/>
    <property type="match status" value="1"/>
</dbReference>
<keyword evidence="4 9" id="KW-0812">Transmembrane</keyword>
<feature type="transmembrane region" description="Helical" evidence="9">
    <location>
        <begin position="636"/>
        <end position="656"/>
    </location>
</feature>
<reference evidence="11" key="1">
    <citation type="journal article" date="2020" name="Cell">
        <title>Large-Scale Comparative Analyses of Tick Genomes Elucidate Their Genetic Diversity and Vector Capacities.</title>
        <authorList>
            <consortium name="Tick Genome and Microbiome Consortium (TIGMIC)"/>
            <person name="Jia N."/>
            <person name="Wang J."/>
            <person name="Shi W."/>
            <person name="Du L."/>
            <person name="Sun Y."/>
            <person name="Zhan W."/>
            <person name="Jiang J.F."/>
            <person name="Wang Q."/>
            <person name="Zhang B."/>
            <person name="Ji P."/>
            <person name="Bell-Sakyi L."/>
            <person name="Cui X.M."/>
            <person name="Yuan T.T."/>
            <person name="Jiang B.G."/>
            <person name="Yang W.F."/>
            <person name="Lam T.T."/>
            <person name="Chang Q.C."/>
            <person name="Ding S.J."/>
            <person name="Wang X.J."/>
            <person name="Zhu J.G."/>
            <person name="Ruan X.D."/>
            <person name="Zhao L."/>
            <person name="Wei J.T."/>
            <person name="Ye R.Z."/>
            <person name="Que T.C."/>
            <person name="Du C.H."/>
            <person name="Zhou Y.H."/>
            <person name="Cheng J.X."/>
            <person name="Dai P.F."/>
            <person name="Guo W.B."/>
            <person name="Han X.H."/>
            <person name="Huang E.J."/>
            <person name="Li L.F."/>
            <person name="Wei W."/>
            <person name="Gao Y.C."/>
            <person name="Liu J.Z."/>
            <person name="Shao H.Z."/>
            <person name="Wang X."/>
            <person name="Wang C.C."/>
            <person name="Yang T.C."/>
            <person name="Huo Q.B."/>
            <person name="Li W."/>
            <person name="Chen H.Y."/>
            <person name="Chen S.E."/>
            <person name="Zhou L.G."/>
            <person name="Ni X.B."/>
            <person name="Tian J.H."/>
            <person name="Sheng Y."/>
            <person name="Liu T."/>
            <person name="Pan Y.S."/>
            <person name="Xia L.Y."/>
            <person name="Li J."/>
            <person name="Zhao F."/>
            <person name="Cao W.C."/>
        </authorList>
    </citation>
    <scope>NUCLEOTIDE SEQUENCE</scope>
    <source>
        <strain evidence="11">Rmic-2018</strain>
    </source>
</reference>